<comment type="caution">
    <text evidence="2">The sequence shown here is derived from an EMBL/GenBank/DDBJ whole genome shotgun (WGS) entry which is preliminary data.</text>
</comment>
<evidence type="ECO:0000313" key="1">
    <source>
        <dbReference type="EMBL" id="GBL81440.1"/>
    </source>
</evidence>
<name>A0A4Y2AQH2_ARAVE</name>
<organism evidence="2 5">
    <name type="scientific">Araneus ventricosus</name>
    <name type="common">Orbweaver spider</name>
    <name type="synonym">Epeira ventricosa</name>
    <dbReference type="NCBI Taxonomy" id="182803"/>
    <lineage>
        <taxon>Eukaryota</taxon>
        <taxon>Metazoa</taxon>
        <taxon>Ecdysozoa</taxon>
        <taxon>Arthropoda</taxon>
        <taxon>Chelicerata</taxon>
        <taxon>Arachnida</taxon>
        <taxon>Araneae</taxon>
        <taxon>Araneomorphae</taxon>
        <taxon>Entelegynae</taxon>
        <taxon>Araneoidea</taxon>
        <taxon>Araneidae</taxon>
        <taxon>Araneus</taxon>
    </lineage>
</organism>
<gene>
    <name evidence="2" type="ORF">AVEN_110083_1</name>
    <name evidence="3" type="ORF">AVEN_163228_1</name>
    <name evidence="4" type="ORF">AVEN_182277_1</name>
    <name evidence="1" type="ORF">AVEN_91412_1</name>
</gene>
<reference evidence="2 5" key="1">
    <citation type="journal article" date="2019" name="Sci. Rep.">
        <title>Orb-weaving spider Araneus ventricosus genome elucidates the spidroin gene catalogue.</title>
        <authorList>
            <person name="Kono N."/>
            <person name="Nakamura H."/>
            <person name="Ohtoshi R."/>
            <person name="Moran D.A.P."/>
            <person name="Shinohara A."/>
            <person name="Yoshida Y."/>
            <person name="Fujiwara M."/>
            <person name="Mori M."/>
            <person name="Tomita M."/>
            <person name="Arakawa K."/>
        </authorList>
    </citation>
    <scope>NUCLEOTIDE SEQUENCE [LARGE SCALE GENOMIC DNA]</scope>
</reference>
<evidence type="ECO:0000313" key="2">
    <source>
        <dbReference type="EMBL" id="GBL81446.1"/>
    </source>
</evidence>
<evidence type="ECO:0000313" key="4">
    <source>
        <dbReference type="EMBL" id="GBL81455.1"/>
    </source>
</evidence>
<protein>
    <submittedName>
        <fullName evidence="2">Uncharacterized protein</fullName>
    </submittedName>
</protein>
<dbReference type="EMBL" id="BGPR01081072">
    <property type="protein sequence ID" value="GBL81440.1"/>
    <property type="molecule type" value="Genomic_DNA"/>
</dbReference>
<dbReference type="Proteomes" id="UP000499080">
    <property type="component" value="Unassembled WGS sequence"/>
</dbReference>
<dbReference type="AlphaFoldDB" id="A0A4Y2AQH2"/>
<dbReference type="EMBL" id="BGPR01081074">
    <property type="protein sequence ID" value="GBL81450.1"/>
    <property type="molecule type" value="Genomic_DNA"/>
</dbReference>
<dbReference type="EMBL" id="BGPR01081075">
    <property type="protein sequence ID" value="GBL81455.1"/>
    <property type="molecule type" value="Genomic_DNA"/>
</dbReference>
<accession>A0A4Y2AQH2</accession>
<keyword evidence="5" id="KW-1185">Reference proteome</keyword>
<dbReference type="OrthoDB" id="6475849at2759"/>
<dbReference type="EMBL" id="BGPR01081073">
    <property type="protein sequence ID" value="GBL81446.1"/>
    <property type="molecule type" value="Genomic_DNA"/>
</dbReference>
<sequence>MEVFHSLNASLMRVFGSDVSIVLTSMREKGESLMEEDRACRPSDPIFPIPGDECVPYCVGSCIIVQKQNPSTQDPISDPTAPSDFHLSHALKSALLGRPS</sequence>
<evidence type="ECO:0000313" key="5">
    <source>
        <dbReference type="Proteomes" id="UP000499080"/>
    </source>
</evidence>
<evidence type="ECO:0000313" key="3">
    <source>
        <dbReference type="EMBL" id="GBL81450.1"/>
    </source>
</evidence>
<proteinExistence type="predicted"/>